<organism evidence="7 8">
    <name type="scientific">Virgibacillus salarius</name>
    <dbReference type="NCBI Taxonomy" id="447199"/>
    <lineage>
        <taxon>Bacteria</taxon>
        <taxon>Bacillati</taxon>
        <taxon>Bacillota</taxon>
        <taxon>Bacilli</taxon>
        <taxon>Bacillales</taxon>
        <taxon>Bacillaceae</taxon>
        <taxon>Virgibacillus</taxon>
    </lineage>
</organism>
<dbReference type="Proteomes" id="UP000675284">
    <property type="component" value="Unassembled WGS sequence"/>
</dbReference>
<dbReference type="RefSeq" id="WP_051388428.1">
    <property type="nucleotide sequence ID" value="NZ_BAAACY010000035.1"/>
</dbReference>
<dbReference type="GO" id="GO:0006508">
    <property type="term" value="P:proteolysis"/>
    <property type="evidence" value="ECO:0007669"/>
    <property type="project" value="UniProtKB-KW"/>
</dbReference>
<feature type="signal peptide" evidence="5">
    <location>
        <begin position="1"/>
        <end position="25"/>
    </location>
</feature>
<accession>A0A941DSH8</accession>
<gene>
    <name evidence="7" type="ORF">KCX74_09800</name>
</gene>
<evidence type="ECO:0000313" key="7">
    <source>
        <dbReference type="EMBL" id="MBR7796329.1"/>
    </source>
</evidence>
<keyword evidence="4" id="KW-0862">Zinc</keyword>
<evidence type="ECO:0000256" key="2">
    <source>
        <dbReference type="ARBA" id="ARBA00022723"/>
    </source>
</evidence>
<dbReference type="InterPro" id="IPR024079">
    <property type="entry name" value="MetalloPept_cat_dom_sf"/>
</dbReference>
<reference evidence="7" key="1">
    <citation type="submission" date="2021-04" db="EMBL/GenBank/DDBJ databases">
        <title>Isolation and polyphasic classification of algal microorganism.</title>
        <authorList>
            <person name="Wang S."/>
        </authorList>
    </citation>
    <scope>NUCLEOTIDE SEQUENCE</scope>
    <source>
        <strain evidence="7">720a</strain>
    </source>
</reference>
<keyword evidence="8" id="KW-1185">Reference proteome</keyword>
<dbReference type="AlphaFoldDB" id="A0A941DSH8"/>
<dbReference type="SUPFAM" id="SSF55486">
    <property type="entry name" value="Metalloproteases ('zincins'), catalytic domain"/>
    <property type="match status" value="1"/>
</dbReference>
<evidence type="ECO:0000256" key="1">
    <source>
        <dbReference type="ARBA" id="ARBA00022670"/>
    </source>
</evidence>
<evidence type="ECO:0000256" key="4">
    <source>
        <dbReference type="ARBA" id="ARBA00022833"/>
    </source>
</evidence>
<sequence length="168" mass="19114">MNRKKVIKILAALFILLSIPTYSSAYVLNGKSLSNRLDAYYWIDGDFNSNRREVLYGILAWNDTSQIQFRKEAGVPGGGDVMVEYVNYYNGDIYAVSKGRGHIMVYKKWKNISSYTQRKEVIVHEVGHEAGLAHTQKSNNSISVMRQYGFNNKAYPLSDDKAGLRAKY</sequence>
<dbReference type="Pfam" id="PF00413">
    <property type="entry name" value="Peptidase_M10"/>
    <property type="match status" value="1"/>
</dbReference>
<evidence type="ECO:0000313" key="8">
    <source>
        <dbReference type="Proteomes" id="UP000675284"/>
    </source>
</evidence>
<dbReference type="GO" id="GO:0004222">
    <property type="term" value="F:metalloendopeptidase activity"/>
    <property type="evidence" value="ECO:0007669"/>
    <property type="project" value="InterPro"/>
</dbReference>
<evidence type="ECO:0000259" key="6">
    <source>
        <dbReference type="Pfam" id="PF00413"/>
    </source>
</evidence>
<name>A0A941DSH8_9BACI</name>
<dbReference type="InterPro" id="IPR001818">
    <property type="entry name" value="Pept_M10_metallopeptidase"/>
</dbReference>
<keyword evidence="3" id="KW-0378">Hydrolase</keyword>
<dbReference type="Gene3D" id="3.40.390.10">
    <property type="entry name" value="Collagenase (Catalytic Domain)"/>
    <property type="match status" value="1"/>
</dbReference>
<proteinExistence type="predicted"/>
<dbReference type="GO" id="GO:0031012">
    <property type="term" value="C:extracellular matrix"/>
    <property type="evidence" value="ECO:0007669"/>
    <property type="project" value="InterPro"/>
</dbReference>
<feature type="domain" description="Peptidase M10 metallopeptidase" evidence="6">
    <location>
        <begin position="100"/>
        <end position="167"/>
    </location>
</feature>
<evidence type="ECO:0000256" key="5">
    <source>
        <dbReference type="SAM" id="SignalP"/>
    </source>
</evidence>
<feature type="chain" id="PRO_5037461332" description="Peptidase M10 metallopeptidase domain-containing protein" evidence="5">
    <location>
        <begin position="26"/>
        <end position="168"/>
    </location>
</feature>
<evidence type="ECO:0000256" key="3">
    <source>
        <dbReference type="ARBA" id="ARBA00022801"/>
    </source>
</evidence>
<dbReference type="GO" id="GO:0008270">
    <property type="term" value="F:zinc ion binding"/>
    <property type="evidence" value="ECO:0007669"/>
    <property type="project" value="InterPro"/>
</dbReference>
<comment type="caution">
    <text evidence="7">The sequence shown here is derived from an EMBL/GenBank/DDBJ whole genome shotgun (WGS) entry which is preliminary data.</text>
</comment>
<protein>
    <recommendedName>
        <fullName evidence="6">Peptidase M10 metallopeptidase domain-containing protein</fullName>
    </recommendedName>
</protein>
<keyword evidence="2" id="KW-0479">Metal-binding</keyword>
<keyword evidence="5" id="KW-0732">Signal</keyword>
<keyword evidence="1" id="KW-0645">Protease</keyword>
<dbReference type="EMBL" id="JAGSOT010000025">
    <property type="protein sequence ID" value="MBR7796329.1"/>
    <property type="molecule type" value="Genomic_DNA"/>
</dbReference>